<evidence type="ECO:0000256" key="1">
    <source>
        <dbReference type="SAM" id="SignalP"/>
    </source>
</evidence>
<sequence>MSAYPKLFMTIALVTQLAGKSLAIECYPGPVPHRPVLREECSKAISQIVYNPDQTLDPASKQVDYSYGDCNISVVNQFGIRINKAQVEHRFNEIFDRCPHNTGGIDVDQIVFYANKRSIDGYQSWDSDFPARLPVCALADRAPRLTQNDCTKAFSDIPTDSHGRIVDKDGRRTHSVELTNKTCTLTVYTFDFSKLDVTKAQLEDDFLKTLEHCDRKCGVVRIQGGAEGPNGRVYLSFRHASADKSCTIPFLPFLK</sequence>
<dbReference type="AlphaFoldDB" id="A0A5B0NZX2"/>
<dbReference type="OrthoDB" id="2507973at2759"/>
<organism evidence="2 3">
    <name type="scientific">Puccinia graminis f. sp. tritici</name>
    <dbReference type="NCBI Taxonomy" id="56615"/>
    <lineage>
        <taxon>Eukaryota</taxon>
        <taxon>Fungi</taxon>
        <taxon>Dikarya</taxon>
        <taxon>Basidiomycota</taxon>
        <taxon>Pucciniomycotina</taxon>
        <taxon>Pucciniomycetes</taxon>
        <taxon>Pucciniales</taxon>
        <taxon>Pucciniaceae</taxon>
        <taxon>Puccinia</taxon>
    </lineage>
</organism>
<feature type="signal peptide" evidence="1">
    <location>
        <begin position="1"/>
        <end position="23"/>
    </location>
</feature>
<feature type="chain" id="PRO_5022800410" evidence="1">
    <location>
        <begin position="24"/>
        <end position="255"/>
    </location>
</feature>
<keyword evidence="3" id="KW-1185">Reference proteome</keyword>
<evidence type="ECO:0000313" key="2">
    <source>
        <dbReference type="EMBL" id="KAA1094877.1"/>
    </source>
</evidence>
<reference evidence="2 3" key="1">
    <citation type="submission" date="2019-05" db="EMBL/GenBank/DDBJ databases">
        <title>Emergence of the Ug99 lineage of the wheat stem rust pathogen through somatic hybridization.</title>
        <authorList>
            <person name="Li F."/>
            <person name="Upadhyaya N.M."/>
            <person name="Sperschneider J."/>
            <person name="Matny O."/>
            <person name="Nguyen-Phuc H."/>
            <person name="Mago R."/>
            <person name="Raley C."/>
            <person name="Miller M.E."/>
            <person name="Silverstein K.A.T."/>
            <person name="Henningsen E."/>
            <person name="Hirsch C.D."/>
            <person name="Visser B."/>
            <person name="Pretorius Z.A."/>
            <person name="Steffenson B.J."/>
            <person name="Schwessinger B."/>
            <person name="Dodds P.N."/>
            <person name="Figueroa M."/>
        </authorList>
    </citation>
    <scope>NUCLEOTIDE SEQUENCE [LARGE SCALE GENOMIC DNA]</scope>
    <source>
        <strain evidence="2">21-0</strain>
    </source>
</reference>
<evidence type="ECO:0000313" key="3">
    <source>
        <dbReference type="Proteomes" id="UP000324748"/>
    </source>
</evidence>
<dbReference type="Proteomes" id="UP000324748">
    <property type="component" value="Unassembled WGS sequence"/>
</dbReference>
<protein>
    <submittedName>
        <fullName evidence="2">Uncharacterized protein</fullName>
    </submittedName>
</protein>
<gene>
    <name evidence="2" type="ORF">PGT21_031872</name>
</gene>
<name>A0A5B0NZX2_PUCGR</name>
<keyword evidence="1" id="KW-0732">Signal</keyword>
<comment type="caution">
    <text evidence="2">The sequence shown here is derived from an EMBL/GenBank/DDBJ whole genome shotgun (WGS) entry which is preliminary data.</text>
</comment>
<accession>A0A5B0NZX2</accession>
<proteinExistence type="predicted"/>
<dbReference type="EMBL" id="VSWC01000079">
    <property type="protein sequence ID" value="KAA1094877.1"/>
    <property type="molecule type" value="Genomic_DNA"/>
</dbReference>